<dbReference type="EMBL" id="BARS01044473">
    <property type="protein sequence ID" value="GAG36554.1"/>
    <property type="molecule type" value="Genomic_DNA"/>
</dbReference>
<accession>X0X040</accession>
<dbReference type="AlphaFoldDB" id="X0X040"/>
<organism evidence="1">
    <name type="scientific">marine sediment metagenome</name>
    <dbReference type="NCBI Taxonomy" id="412755"/>
    <lineage>
        <taxon>unclassified sequences</taxon>
        <taxon>metagenomes</taxon>
        <taxon>ecological metagenomes</taxon>
    </lineage>
</organism>
<feature type="non-terminal residue" evidence="1">
    <location>
        <position position="1"/>
    </location>
</feature>
<name>X0X040_9ZZZZ</name>
<sequence>QTTVVAGHVHALDSFDITEKALSGDISGQVPGPLTVNAIKGMPISATIPALTTAGFPADVVWVWDRAALLWRPVERNIAQMTLASIPLDTQRLKYNATNEGFEPEYEWHVLPFSEPEPIAVLGTNAFYATEDRIIDSVRISLGQGSTGVTTIDVNLNGTTIFTTQANRPELAIAALLSAWETPDITAWDTDDYLSVDIDTATGDAKNLMVYVKWRVA</sequence>
<gene>
    <name evidence="1" type="ORF">S01H1_67182</name>
</gene>
<comment type="caution">
    <text evidence="1">The sequence shown here is derived from an EMBL/GenBank/DDBJ whole genome shotgun (WGS) entry which is preliminary data.</text>
</comment>
<reference evidence="1" key="1">
    <citation type="journal article" date="2014" name="Front. Microbiol.">
        <title>High frequency of phylogenetically diverse reductive dehalogenase-homologous genes in deep subseafloor sedimentary metagenomes.</title>
        <authorList>
            <person name="Kawai M."/>
            <person name="Futagami T."/>
            <person name="Toyoda A."/>
            <person name="Takaki Y."/>
            <person name="Nishi S."/>
            <person name="Hori S."/>
            <person name="Arai W."/>
            <person name="Tsubouchi T."/>
            <person name="Morono Y."/>
            <person name="Uchiyama I."/>
            <person name="Ito T."/>
            <person name="Fujiyama A."/>
            <person name="Inagaki F."/>
            <person name="Takami H."/>
        </authorList>
    </citation>
    <scope>NUCLEOTIDE SEQUENCE</scope>
    <source>
        <strain evidence="1">Expedition CK06-06</strain>
    </source>
</reference>
<evidence type="ECO:0000313" key="1">
    <source>
        <dbReference type="EMBL" id="GAG36554.1"/>
    </source>
</evidence>
<proteinExistence type="predicted"/>
<protein>
    <submittedName>
        <fullName evidence="1">Uncharacterized protein</fullName>
    </submittedName>
</protein>